<evidence type="ECO:0000256" key="8">
    <source>
        <dbReference type="ARBA" id="ARBA00023136"/>
    </source>
</evidence>
<feature type="compositionally biased region" description="Polar residues" evidence="9">
    <location>
        <begin position="777"/>
        <end position="786"/>
    </location>
</feature>
<feature type="compositionally biased region" description="Low complexity" evidence="9">
    <location>
        <begin position="948"/>
        <end position="967"/>
    </location>
</feature>
<gene>
    <name evidence="11" type="ORF">F5050DRAFT_471735</name>
</gene>
<accession>A0ABQ8QUW0</accession>
<feature type="compositionally biased region" description="Low complexity" evidence="9">
    <location>
        <begin position="863"/>
        <end position="879"/>
    </location>
</feature>
<feature type="compositionally biased region" description="Low complexity" evidence="9">
    <location>
        <begin position="807"/>
        <end position="828"/>
    </location>
</feature>
<dbReference type="CDD" id="cd21675">
    <property type="entry name" value="SMP_TEX2"/>
    <property type="match status" value="1"/>
</dbReference>
<dbReference type="Proteomes" id="UP001163828">
    <property type="component" value="Unassembled WGS sequence"/>
</dbReference>
<dbReference type="PROSITE" id="PS51847">
    <property type="entry name" value="SMP"/>
    <property type="match status" value="1"/>
</dbReference>
<evidence type="ECO:0000256" key="7">
    <source>
        <dbReference type="ARBA" id="ARBA00023121"/>
    </source>
</evidence>
<feature type="region of interest" description="Disordered" evidence="9">
    <location>
        <begin position="765"/>
        <end position="834"/>
    </location>
</feature>
<name>A0ABQ8QUW0_9AGAR</name>
<feature type="compositionally biased region" description="Acidic residues" evidence="9">
    <location>
        <begin position="1191"/>
        <end position="1206"/>
    </location>
</feature>
<keyword evidence="5" id="KW-1133">Transmembrane helix</keyword>
<evidence type="ECO:0000256" key="4">
    <source>
        <dbReference type="ARBA" id="ARBA00022824"/>
    </source>
</evidence>
<keyword evidence="2" id="KW-0813">Transport</keyword>
<feature type="compositionally biased region" description="Polar residues" evidence="9">
    <location>
        <begin position="793"/>
        <end position="803"/>
    </location>
</feature>
<feature type="compositionally biased region" description="Basic and acidic residues" evidence="9">
    <location>
        <begin position="174"/>
        <end position="192"/>
    </location>
</feature>
<feature type="region of interest" description="Disordered" evidence="9">
    <location>
        <begin position="930"/>
        <end position="967"/>
    </location>
</feature>
<feature type="compositionally biased region" description="Polar residues" evidence="9">
    <location>
        <begin position="1134"/>
        <end position="1145"/>
    </location>
</feature>
<dbReference type="Pfam" id="PF10296">
    <property type="entry name" value="MMM1"/>
    <property type="match status" value="1"/>
</dbReference>
<keyword evidence="12" id="KW-1185">Reference proteome</keyword>
<feature type="region of interest" description="Disordered" evidence="9">
    <location>
        <begin position="478"/>
        <end position="691"/>
    </location>
</feature>
<keyword evidence="8" id="KW-0472">Membrane</keyword>
<dbReference type="InterPro" id="IPR019411">
    <property type="entry name" value="MMM1_dom"/>
</dbReference>
<feature type="compositionally biased region" description="Polar residues" evidence="9">
    <location>
        <begin position="998"/>
        <end position="1026"/>
    </location>
</feature>
<keyword evidence="3" id="KW-0812">Transmembrane</keyword>
<evidence type="ECO:0000256" key="1">
    <source>
        <dbReference type="ARBA" id="ARBA00004586"/>
    </source>
</evidence>
<feature type="compositionally biased region" description="Low complexity" evidence="9">
    <location>
        <begin position="1065"/>
        <end position="1080"/>
    </location>
</feature>
<feature type="compositionally biased region" description="Basic and acidic residues" evidence="9">
    <location>
        <begin position="581"/>
        <end position="592"/>
    </location>
</feature>
<feature type="compositionally biased region" description="Polar residues" evidence="9">
    <location>
        <begin position="593"/>
        <end position="608"/>
    </location>
</feature>
<protein>
    <recommendedName>
        <fullName evidence="10">SMP-LTD domain-containing protein</fullName>
    </recommendedName>
</protein>
<feature type="region of interest" description="Disordered" evidence="9">
    <location>
        <begin position="863"/>
        <end position="887"/>
    </location>
</feature>
<sequence length="1206" mass="131172">MTDEKRQTQKDLNRLIDLRARPFEKCPSELYFMLSIDLKEKSITATEENHDGQDVLDVQDIPKTRKGWLTVRRTFEQSTFDGGYVTLVRSFLDARSKDPKRSRPKDMWYVALKGQILYLYEDESMTDCEAAIQLGSHDVVIYPEGLLDGELFTKRNSICLKPKLDSKGMPSLTREMKLNESEEGEKTKEGDKARKIVESAAQALAKEQALNYQTPWFIFVRSTVEMEDWYLSLVHASQHPAQTPTLDALQDVFSPSDMNILVSTLDEQPDIIPMRWFNALFGRIFYSFYKTQHLESFIIGRLMKKLSKVKRPAFLNDILVTEVSVGNRTPVFSKPMLKELTKEGDASMEVHVAFKGEVRITVQATATINLGARFKPYLVKLVLAAVLRELEGNLLIKVKRPPSNRIWYAFTQTPKMVLNVEPVVSDRQITWNMILSTIESSLKTIIQESIVMPNMDDIAFFDTVRREGMNRGGVWADAARKHSDSVITDEDRRAASDAGPTQEPLLSDGELNSTDPLPQPIQKTTSLQESSSIPEPPLLATSSTLPEDVSSPASSNRLKTWFSSVRGDNMDVDDSSDNVETEPRGRTLDIDTTKATALRSQSTPNSESVLEKSNRQETSVAIPPAKPRSASQTSSVTENDAVLDNTRSHQTSDPSSLSVPAPTSNTPPSPTNFLTTLKSRAADKQALSNTAKETMRKWGMKWGGLNKNLSGSSHEDVPDHDTMGEGLGLTHSRSQTISAMGNSSLGSQKGRASYAEVRAAVAERRERAEYGKEHSPSRSLTPSFASNPIAIPSNKNLLSQNAEYSDHGSISSSGSSVHPSNSSVPPSNTQDSSSYAQQHILNTNGGSPNVQNQPVSVFALASNSSSTSSTKSSTAVTEAKVSSRSHINSDVPVDEAAPVHAPIHVQPQAKTMSIPGIHASHRGEVMSLGYVPPSVQGDKAKDKERSRTTSQTSSTLSNLSSLGASSLSKNPKIQSMYRLWKQAASNKSNSELSEDVVGSSTPPMDSVSTPSNGDSVQPDTNATQSAPVLPASMSSLSKRVPPPPLPPRPSPVTISPSRPPPLPARTPSSASRAGTTSTSVIPQQSSALNQSLQPTTSSAQNVLKEIATKDDHTRKRASLTLSSTPPSPTLGRRVSTTSSARSPSLAQADDTLILDDPAAGSEKSKADTGTGDVFVSLPSEEDATRAWGLDLDNEDIVSEGSLETDS</sequence>
<proteinExistence type="predicted"/>
<keyword evidence="6" id="KW-0445">Lipid transport</keyword>
<feature type="compositionally biased region" description="Polar residues" evidence="9">
    <location>
        <begin position="648"/>
        <end position="658"/>
    </location>
</feature>
<feature type="compositionally biased region" description="Pro residues" evidence="9">
    <location>
        <begin position="1040"/>
        <end position="1050"/>
    </location>
</feature>
<reference evidence="11" key="1">
    <citation type="submission" date="2022-08" db="EMBL/GenBank/DDBJ databases">
        <authorList>
            <consortium name="DOE Joint Genome Institute"/>
            <person name="Min B."/>
            <person name="Riley R."/>
            <person name="Sierra-Patev S."/>
            <person name="Naranjo-Ortiz M."/>
            <person name="Looney B."/>
            <person name="Konkel Z."/>
            <person name="Slot J.C."/>
            <person name="Sakamoto Y."/>
            <person name="Steenwyk J.L."/>
            <person name="Rokas A."/>
            <person name="Carro J."/>
            <person name="Camarero S."/>
            <person name="Ferreira P."/>
            <person name="Molpeceres G."/>
            <person name="Ruiz-Duenas F.J."/>
            <person name="Serrano A."/>
            <person name="Henrissat B."/>
            <person name="Drula E."/>
            <person name="Hughes K.W."/>
            <person name="Mata J.L."/>
            <person name="Ishikawa N.K."/>
            <person name="Vargas-Isla R."/>
            <person name="Ushijima S."/>
            <person name="Smith C.A."/>
            <person name="Ahrendt S."/>
            <person name="Andreopoulos W."/>
            <person name="He G."/>
            <person name="Labutti K."/>
            <person name="Lipzen A."/>
            <person name="Ng V."/>
            <person name="Sandor L."/>
            <person name="Barry K."/>
            <person name="Martinez A.T."/>
            <person name="Xiao Y."/>
            <person name="Gibbons J.G."/>
            <person name="Terashima K."/>
            <person name="Hibbett D.S."/>
            <person name="Grigoriev I.V."/>
        </authorList>
    </citation>
    <scope>NUCLEOTIDE SEQUENCE</scope>
    <source>
        <strain evidence="11">TFB10827</strain>
    </source>
</reference>
<feature type="compositionally biased region" description="Polar residues" evidence="9">
    <location>
        <begin position="540"/>
        <end position="563"/>
    </location>
</feature>
<organism evidence="11 12">
    <name type="scientific">Lentinula boryana</name>
    <dbReference type="NCBI Taxonomy" id="40481"/>
    <lineage>
        <taxon>Eukaryota</taxon>
        <taxon>Fungi</taxon>
        <taxon>Dikarya</taxon>
        <taxon>Basidiomycota</taxon>
        <taxon>Agaricomycotina</taxon>
        <taxon>Agaricomycetes</taxon>
        <taxon>Agaricomycetidae</taxon>
        <taxon>Agaricales</taxon>
        <taxon>Marasmiineae</taxon>
        <taxon>Omphalotaceae</taxon>
        <taxon>Lentinula</taxon>
    </lineage>
</organism>
<feature type="compositionally biased region" description="Polar residues" evidence="9">
    <location>
        <begin position="629"/>
        <end position="638"/>
    </location>
</feature>
<feature type="region of interest" description="Disordered" evidence="9">
    <location>
        <begin position="987"/>
        <end position="1206"/>
    </location>
</feature>
<feature type="compositionally biased region" description="Polar residues" evidence="9">
    <location>
        <begin position="1081"/>
        <end position="1101"/>
    </location>
</feature>
<feature type="region of interest" description="Disordered" evidence="9">
    <location>
        <begin position="170"/>
        <end position="192"/>
    </location>
</feature>
<evidence type="ECO:0000256" key="6">
    <source>
        <dbReference type="ARBA" id="ARBA00023055"/>
    </source>
</evidence>
<comment type="subcellular location">
    <subcellularLocation>
        <location evidence="1">Endoplasmic reticulum membrane</location>
    </subcellularLocation>
</comment>
<evidence type="ECO:0000256" key="2">
    <source>
        <dbReference type="ARBA" id="ARBA00022448"/>
    </source>
</evidence>
<feature type="compositionally biased region" description="Polar residues" evidence="9">
    <location>
        <begin position="510"/>
        <end position="533"/>
    </location>
</feature>
<comment type="caution">
    <text evidence="11">The sequence shown here is derived from an EMBL/GenBank/DDBJ whole genome shotgun (WGS) entry which is preliminary data.</text>
</comment>
<feature type="compositionally biased region" description="Basic and acidic residues" evidence="9">
    <location>
        <begin position="765"/>
        <end position="776"/>
    </location>
</feature>
<dbReference type="PANTHER" id="PTHR13466">
    <property type="entry name" value="TEX2 PROTEIN-RELATED"/>
    <property type="match status" value="1"/>
</dbReference>
<evidence type="ECO:0000313" key="12">
    <source>
        <dbReference type="Proteomes" id="UP001163828"/>
    </source>
</evidence>
<feature type="domain" description="SMP-LTD" evidence="10">
    <location>
        <begin position="270"/>
        <end position="461"/>
    </location>
</feature>
<dbReference type="InterPro" id="IPR031468">
    <property type="entry name" value="SMP_LBD"/>
</dbReference>
<feature type="compositionally biased region" description="Acidic residues" evidence="9">
    <location>
        <begin position="570"/>
        <end position="580"/>
    </location>
</feature>
<evidence type="ECO:0000256" key="9">
    <source>
        <dbReference type="SAM" id="MobiDB-lite"/>
    </source>
</evidence>
<keyword evidence="7" id="KW-0446">Lipid-binding</keyword>
<evidence type="ECO:0000259" key="10">
    <source>
        <dbReference type="PROSITE" id="PS51847"/>
    </source>
</evidence>
<feature type="compositionally biased region" description="Basic and acidic residues" evidence="9">
    <location>
        <begin position="478"/>
        <end position="495"/>
    </location>
</feature>
<evidence type="ECO:0000256" key="3">
    <source>
        <dbReference type="ARBA" id="ARBA00022692"/>
    </source>
</evidence>
<evidence type="ECO:0000256" key="5">
    <source>
        <dbReference type="ARBA" id="ARBA00022989"/>
    </source>
</evidence>
<feature type="compositionally biased region" description="Basic and acidic residues" evidence="9">
    <location>
        <begin position="938"/>
        <end position="947"/>
    </location>
</feature>
<evidence type="ECO:0000313" key="11">
    <source>
        <dbReference type="EMBL" id="KAJ4002163.1"/>
    </source>
</evidence>
<dbReference type="EMBL" id="MU790503">
    <property type="protein sequence ID" value="KAJ4002163.1"/>
    <property type="molecule type" value="Genomic_DNA"/>
</dbReference>
<keyword evidence="4" id="KW-0256">Endoplasmic reticulum</keyword>
<dbReference type="PANTHER" id="PTHR13466:SF19">
    <property type="entry name" value="NUCLEUS-VACUOLE JUNCTION PROTEIN 2"/>
    <property type="match status" value="1"/>
</dbReference>